<evidence type="ECO:0000313" key="1">
    <source>
        <dbReference type="EMBL" id="KAF9623881.1"/>
    </source>
</evidence>
<gene>
    <name evidence="1" type="ORF">IFM89_005649</name>
</gene>
<sequence>MRITLWENGVDLVDKDIINSIVDQPVVVVTSLTVDIYNDKTVTSKRIRKLYKKRLCLKVTWGTVEARWQMQVIYETPPLEEEFIEWVQSLKHAGRCMKLIWVPPINGQAETMFPPKYTSFEPIPKHTNPFGCLDNIILFSGLDESGNEKYPAQVVLDGHFAVGSLELGGGNGAAGVAGTTNVAVLLTALHL</sequence>
<reference evidence="1 2" key="1">
    <citation type="submission" date="2020-10" db="EMBL/GenBank/DDBJ databases">
        <title>The Coptis chinensis genome and diversification of protoberbering-type alkaloids.</title>
        <authorList>
            <person name="Wang B."/>
            <person name="Shu S."/>
            <person name="Song C."/>
            <person name="Liu Y."/>
        </authorList>
    </citation>
    <scope>NUCLEOTIDE SEQUENCE [LARGE SCALE GENOMIC DNA]</scope>
    <source>
        <strain evidence="1">HL-2020</strain>
        <tissue evidence="1">Leaf</tissue>
    </source>
</reference>
<protein>
    <submittedName>
        <fullName evidence="1">Uncharacterized protein</fullName>
    </submittedName>
</protein>
<dbReference type="OrthoDB" id="166375at2759"/>
<organism evidence="1 2">
    <name type="scientific">Coptis chinensis</name>
    <dbReference type="NCBI Taxonomy" id="261450"/>
    <lineage>
        <taxon>Eukaryota</taxon>
        <taxon>Viridiplantae</taxon>
        <taxon>Streptophyta</taxon>
        <taxon>Embryophyta</taxon>
        <taxon>Tracheophyta</taxon>
        <taxon>Spermatophyta</taxon>
        <taxon>Magnoliopsida</taxon>
        <taxon>Ranunculales</taxon>
        <taxon>Ranunculaceae</taxon>
        <taxon>Coptidoideae</taxon>
        <taxon>Coptis</taxon>
    </lineage>
</organism>
<dbReference type="AlphaFoldDB" id="A0A835ITK7"/>
<comment type="caution">
    <text evidence="1">The sequence shown here is derived from an EMBL/GenBank/DDBJ whole genome shotgun (WGS) entry which is preliminary data.</text>
</comment>
<accession>A0A835ITK7</accession>
<name>A0A835ITK7_9MAGN</name>
<proteinExistence type="predicted"/>
<dbReference type="EMBL" id="JADFTS010000001">
    <property type="protein sequence ID" value="KAF9623881.1"/>
    <property type="molecule type" value="Genomic_DNA"/>
</dbReference>
<dbReference type="Proteomes" id="UP000631114">
    <property type="component" value="Unassembled WGS sequence"/>
</dbReference>
<evidence type="ECO:0000313" key="2">
    <source>
        <dbReference type="Proteomes" id="UP000631114"/>
    </source>
</evidence>
<keyword evidence="2" id="KW-1185">Reference proteome</keyword>